<dbReference type="OMA" id="ARPYLMF"/>
<accession>A0A8S1JVK2</accession>
<keyword evidence="2" id="KW-1185">Reference proteome</keyword>
<comment type="caution">
    <text evidence="1">The sequence shown here is derived from an EMBL/GenBank/DDBJ whole genome shotgun (WGS) entry which is preliminary data.</text>
</comment>
<name>A0A8S1JVK2_PARPR</name>
<protein>
    <submittedName>
        <fullName evidence="1">Uncharacterized protein</fullName>
    </submittedName>
</protein>
<reference evidence="1" key="1">
    <citation type="submission" date="2021-01" db="EMBL/GenBank/DDBJ databases">
        <authorList>
            <consortium name="Genoscope - CEA"/>
            <person name="William W."/>
        </authorList>
    </citation>
    <scope>NUCLEOTIDE SEQUENCE</scope>
</reference>
<gene>
    <name evidence="1" type="ORF">PPRIM_AZ9-3.1.T0110145</name>
</gene>
<proteinExistence type="predicted"/>
<dbReference type="Proteomes" id="UP000688137">
    <property type="component" value="Unassembled WGS sequence"/>
</dbReference>
<dbReference type="AlphaFoldDB" id="A0A8S1JVK2"/>
<evidence type="ECO:0000313" key="2">
    <source>
        <dbReference type="Proteomes" id="UP000688137"/>
    </source>
</evidence>
<dbReference type="EMBL" id="CAJJDM010000008">
    <property type="protein sequence ID" value="CAD8046874.1"/>
    <property type="molecule type" value="Genomic_DNA"/>
</dbReference>
<sequence>MILLDVQYQNCQYRLTVQEYLIIKWIYLRKKQFFGFRQQLSQDQREIQLLKGNLDQITFLFWYNIGKTILSSIHQYYQGLYKIWKIMKKVYTVPTPREQKPKVQQKSQNDVIKQSQFAYIPDQPTQKEQSSKMARPYLMFKPKLVEEIDENNMKKMKLSFHNSITDLQTFEELAQEQQQRESTPNLNFTPQEKTKTFVRKSMRHLTQL</sequence>
<organism evidence="1 2">
    <name type="scientific">Paramecium primaurelia</name>
    <dbReference type="NCBI Taxonomy" id="5886"/>
    <lineage>
        <taxon>Eukaryota</taxon>
        <taxon>Sar</taxon>
        <taxon>Alveolata</taxon>
        <taxon>Ciliophora</taxon>
        <taxon>Intramacronucleata</taxon>
        <taxon>Oligohymenophorea</taxon>
        <taxon>Peniculida</taxon>
        <taxon>Parameciidae</taxon>
        <taxon>Paramecium</taxon>
    </lineage>
</organism>
<evidence type="ECO:0000313" key="1">
    <source>
        <dbReference type="EMBL" id="CAD8046874.1"/>
    </source>
</evidence>